<protein>
    <recommendedName>
        <fullName evidence="4">Aggregation factor core</fullName>
    </recommendedName>
</protein>
<reference evidence="2 3" key="1">
    <citation type="submission" date="2018-03" db="EMBL/GenBank/DDBJ databases">
        <authorList>
            <person name="Keele B.F."/>
        </authorList>
    </citation>
    <scope>NUCLEOTIDE SEQUENCE [LARGE SCALE GENOMIC DNA]</scope>
    <source>
        <strain evidence="2 3">CECT 8599</strain>
    </source>
</reference>
<evidence type="ECO:0000313" key="3">
    <source>
        <dbReference type="Proteomes" id="UP000244880"/>
    </source>
</evidence>
<keyword evidence="1" id="KW-0732">Signal</keyword>
<dbReference type="EMBL" id="OMOR01000001">
    <property type="protein sequence ID" value="SPH20071.1"/>
    <property type="molecule type" value="Genomic_DNA"/>
</dbReference>
<organism evidence="2 3">
    <name type="scientific">Ascidiaceihabitans donghaensis</name>
    <dbReference type="NCBI Taxonomy" id="1510460"/>
    <lineage>
        <taxon>Bacteria</taxon>
        <taxon>Pseudomonadati</taxon>
        <taxon>Pseudomonadota</taxon>
        <taxon>Alphaproteobacteria</taxon>
        <taxon>Rhodobacterales</taxon>
        <taxon>Paracoccaceae</taxon>
        <taxon>Ascidiaceihabitans</taxon>
    </lineage>
</organism>
<dbReference type="AlphaFoldDB" id="A0A2R8BB07"/>
<accession>A0A2R8BB07</accession>
<evidence type="ECO:0000313" key="2">
    <source>
        <dbReference type="EMBL" id="SPH20071.1"/>
    </source>
</evidence>
<feature type="chain" id="PRO_5015306379" description="Aggregation factor core" evidence="1">
    <location>
        <begin position="21"/>
        <end position="171"/>
    </location>
</feature>
<dbReference type="RefSeq" id="WP_108827337.1">
    <property type="nucleotide sequence ID" value="NZ_OMOR01000001.1"/>
</dbReference>
<keyword evidence="3" id="KW-1185">Reference proteome</keyword>
<evidence type="ECO:0000256" key="1">
    <source>
        <dbReference type="SAM" id="SignalP"/>
    </source>
</evidence>
<feature type="signal peptide" evidence="1">
    <location>
        <begin position="1"/>
        <end position="20"/>
    </location>
</feature>
<dbReference type="OrthoDB" id="6105464at2"/>
<proteinExistence type="predicted"/>
<name>A0A2R8BB07_9RHOB</name>
<sequence length="171" mass="17523">MRRILPISFLAMAAPIAAMSATCGVPLEARFVEGAPVDRFVITNTGASALDVTEISLDLAPSKGRLIFDTVGGGAGVEVFQPFRSDAGILAVADGAEMLSLPLAGLPSGAKVSFTIDVDDRLTASELGQIRVSGSEMQGAQMAFTVAGKGYTATFDAQNVARIAPTCGDNA</sequence>
<evidence type="ECO:0008006" key="4">
    <source>
        <dbReference type="Google" id="ProtNLM"/>
    </source>
</evidence>
<gene>
    <name evidence="2" type="ORF">ASD8599_00810</name>
</gene>
<dbReference type="Proteomes" id="UP000244880">
    <property type="component" value="Unassembled WGS sequence"/>
</dbReference>